<dbReference type="Pfam" id="PF22178">
    <property type="entry name" value="Gp5_trimer_C"/>
    <property type="match status" value="1"/>
</dbReference>
<dbReference type="InterPro" id="IPR006533">
    <property type="entry name" value="T6SS_Vgr_RhsGE"/>
</dbReference>
<evidence type="ECO:0000313" key="5">
    <source>
        <dbReference type="Proteomes" id="UP001226020"/>
    </source>
</evidence>
<proteinExistence type="inferred from homology"/>
<dbReference type="Gene3D" id="2.40.50.230">
    <property type="entry name" value="Gp5 N-terminal domain"/>
    <property type="match status" value="1"/>
</dbReference>
<keyword evidence="5" id="KW-1185">Reference proteome</keyword>
<dbReference type="NCBIfam" id="TIGR03361">
    <property type="entry name" value="VI_Rhs_Vgr"/>
    <property type="match status" value="1"/>
</dbReference>
<dbReference type="Gene3D" id="2.30.110.50">
    <property type="match status" value="1"/>
</dbReference>
<dbReference type="Pfam" id="PF04717">
    <property type="entry name" value="Phage_base_V"/>
    <property type="match status" value="1"/>
</dbReference>
<dbReference type="InterPro" id="IPR006531">
    <property type="entry name" value="Gp5/Vgr_OB"/>
</dbReference>
<dbReference type="EMBL" id="JASAXT010000021">
    <property type="protein sequence ID" value="MDP8149292.1"/>
    <property type="molecule type" value="Genomic_DNA"/>
</dbReference>
<dbReference type="Proteomes" id="UP001226020">
    <property type="component" value="Unassembled WGS sequence"/>
</dbReference>
<evidence type="ECO:0000259" key="3">
    <source>
        <dbReference type="Pfam" id="PF22178"/>
    </source>
</evidence>
<name>A0AAW8CJU0_9PAST</name>
<sequence length="701" mass="80010">MAVQSNYRYTLEVSGDTVFEVVSFRLTEHLSELFRLEIEAVSFEDSPVFSDILDKSATLTFSQDDIPVRYVNGIVTEFIQGETGAHRTRYKILIEPSLSRTNLQSDCRIFQHKDSEEIIRTVLGKSGVSRVNFHLVKPYWQREYCVQYRETDLGFIQRLAAEEGSYYYFEHNADTHTLNFTNHSATSKSLGELLYEANPAGDRPEPALWRWDYREQLRTVTQTLRDYTFTNPRYNQEHHIALTQPNVDGANPSRNYEKYDYPGRYKRDEQGSPFTQYRQEYERRESEVVYAVGDDQRVIPGYRFTLKGHRRKDFNQGWLVVGVVHTGRQTGILEEESGDEGNFYENEIKLIPQKSQWRPTPQARPVVDGPQIAHIVGPANEEIYCDEWGRVKVQFPWDRVGEENEHSSCWVRVSQAWAGAQYGNMAIPRIGHEVIVDFLEGDPDQPIITGRTYHSTTEPPYGLPANKTRMTIKSKTHKGDGFNELRFEDEKGVEEVFIHAEKDQNNVVKHNETTKVGNDRTENVGHDEEIHIVNDRTETVGHNEKITIGNDRVEDVVRDESLTIGRNQKNLINRNRITKIVKDERINIGNHRKLDVYADQLITSGGNYSHKVSGKTEWKSGKEIKQKSKKIDIQGSKKVRLAGQGGTIIIDGSGITLKGPVTIKGSLAIVGGSPDAVETLSLKVNQGSPICEVCEQMKAKK</sequence>
<evidence type="ECO:0000256" key="1">
    <source>
        <dbReference type="ARBA" id="ARBA00005558"/>
    </source>
</evidence>
<dbReference type="InterPro" id="IPR037026">
    <property type="entry name" value="Vgr_OB-fold_dom_sf"/>
</dbReference>
<dbReference type="NCBIfam" id="TIGR01646">
    <property type="entry name" value="vgr_GE"/>
    <property type="match status" value="1"/>
</dbReference>
<dbReference type="Gene3D" id="4.10.220.110">
    <property type="match status" value="1"/>
</dbReference>
<dbReference type="Gene3D" id="3.55.50.10">
    <property type="entry name" value="Baseplate protein-like domains"/>
    <property type="match status" value="1"/>
</dbReference>
<evidence type="ECO:0000313" key="4">
    <source>
        <dbReference type="EMBL" id="MDP8149292.1"/>
    </source>
</evidence>
<dbReference type="InterPro" id="IPR054030">
    <property type="entry name" value="Gp5_Vgr_C"/>
</dbReference>
<organism evidence="4 5">
    <name type="scientific">Phocoenobacter atlanticus subsp. atlanticus</name>
    <dbReference type="NCBI Taxonomy" id="3061285"/>
    <lineage>
        <taxon>Bacteria</taxon>
        <taxon>Pseudomonadati</taxon>
        <taxon>Pseudomonadota</taxon>
        <taxon>Gammaproteobacteria</taxon>
        <taxon>Pasteurellales</taxon>
        <taxon>Pasteurellaceae</taxon>
        <taxon>Phocoenobacter</taxon>
        <taxon>Phocoenobacter atlanticus</taxon>
    </lineage>
</organism>
<dbReference type="AlphaFoldDB" id="A0AAW8CJU0"/>
<reference evidence="4 5" key="1">
    <citation type="journal article" date="2023" name="Front. Microbiol.">
        <title>Phylogeography and host specificity of Pasteurellaceae pathogenic to sea-farmed fish in the north-east Atlantic.</title>
        <authorList>
            <person name="Gulla S."/>
            <person name="Colquhoun D.J."/>
            <person name="Olsen A.B."/>
            <person name="Spilsberg B."/>
            <person name="Lagesen K."/>
            <person name="Aakesson C.P."/>
            <person name="Strom S."/>
            <person name="Manji F."/>
            <person name="Birkbeck T.H."/>
            <person name="Nilsen H.K."/>
        </authorList>
    </citation>
    <scope>NUCLEOTIDE SEQUENCE [LARGE SCALE GENOMIC DNA]</scope>
    <source>
        <strain evidence="4 5">NVIB3131</strain>
    </source>
</reference>
<feature type="domain" description="Gp5/Type VI secretion system Vgr protein OB-fold" evidence="2">
    <location>
        <begin position="386"/>
        <end position="453"/>
    </location>
</feature>
<protein>
    <submittedName>
        <fullName evidence="4">Type VI secretion system tip protein TssI/VgrG</fullName>
    </submittedName>
</protein>
<dbReference type="SUPFAM" id="SSF69349">
    <property type="entry name" value="Phage fibre proteins"/>
    <property type="match status" value="1"/>
</dbReference>
<dbReference type="SUPFAM" id="SSF69279">
    <property type="entry name" value="Phage tail proteins"/>
    <property type="match status" value="2"/>
</dbReference>
<evidence type="ECO:0000259" key="2">
    <source>
        <dbReference type="Pfam" id="PF04717"/>
    </source>
</evidence>
<dbReference type="Pfam" id="PF05954">
    <property type="entry name" value="Phage_GPD"/>
    <property type="match status" value="1"/>
</dbReference>
<feature type="domain" description="Gp5/Type VI secretion system Vgr C-terminal trimerisation" evidence="3">
    <location>
        <begin position="470"/>
        <end position="573"/>
    </location>
</feature>
<accession>A0AAW8CJU0</accession>
<dbReference type="RefSeq" id="WP_306355544.1">
    <property type="nucleotide sequence ID" value="NZ_JASAWV010000024.1"/>
</dbReference>
<comment type="caution">
    <text evidence="4">The sequence shown here is derived from an EMBL/GenBank/DDBJ whole genome shotgun (WGS) entry which is preliminary data.</text>
</comment>
<dbReference type="SUPFAM" id="SSF69255">
    <property type="entry name" value="gp5 N-terminal domain-like"/>
    <property type="match status" value="1"/>
</dbReference>
<comment type="similarity">
    <text evidence="1">Belongs to the VgrG protein family.</text>
</comment>
<gene>
    <name evidence="4" type="primary">tssI</name>
    <name evidence="4" type="ORF">QJU57_09440</name>
</gene>
<dbReference type="InterPro" id="IPR017847">
    <property type="entry name" value="T6SS_RhsGE_Vgr_subset"/>
</dbReference>